<dbReference type="CDD" id="cd03443">
    <property type="entry name" value="PaaI_thioesterase"/>
    <property type="match status" value="1"/>
</dbReference>
<protein>
    <submittedName>
        <fullName evidence="2">PaaI family thioesterase</fullName>
    </submittedName>
</protein>
<evidence type="ECO:0000313" key="2">
    <source>
        <dbReference type="EMBL" id="QEN09690.1"/>
    </source>
</evidence>
<dbReference type="Gene3D" id="3.10.129.10">
    <property type="entry name" value="Hotdog Thioesterase"/>
    <property type="match status" value="1"/>
</dbReference>
<dbReference type="PANTHER" id="PTHR47260:SF1">
    <property type="entry name" value="UPF0644 PROTEIN PB2B4.06"/>
    <property type="match status" value="1"/>
</dbReference>
<dbReference type="Pfam" id="PF03061">
    <property type="entry name" value="4HBT"/>
    <property type="match status" value="1"/>
</dbReference>
<sequence>MKHSIKAKQNNSKNCIVCGLDNKLSLKTKFYETEDNEVIALFTADEVHQSYPGITHGGISSAILDETIGRAIMAHYDEDVWGVTLELNLRYKKPVPLGVDLKAVGRITAERGSLFEGTGEILLPDGEVAVSCKGKYLKRNIHDIANDSFTDTEWFSVEDKSKVKELDLP</sequence>
<accession>A0A5C1QRT4</accession>
<dbReference type="SUPFAM" id="SSF54637">
    <property type="entry name" value="Thioesterase/thiol ester dehydrase-isomerase"/>
    <property type="match status" value="1"/>
</dbReference>
<keyword evidence="3" id="KW-1185">Reference proteome</keyword>
<evidence type="ECO:0000259" key="1">
    <source>
        <dbReference type="Pfam" id="PF03061"/>
    </source>
</evidence>
<dbReference type="OrthoDB" id="9792301at2"/>
<reference evidence="2 3" key="1">
    <citation type="submission" date="2019-02" db="EMBL/GenBank/DDBJ databases">
        <title>Complete Genome Sequence and Methylome Analysis of free living Spirochaetas.</title>
        <authorList>
            <person name="Fomenkov A."/>
            <person name="Dubinina G."/>
            <person name="Leshcheva N."/>
            <person name="Mikheeva N."/>
            <person name="Grabovich M."/>
            <person name="Vincze T."/>
            <person name="Roberts R.J."/>
        </authorList>
    </citation>
    <scope>NUCLEOTIDE SEQUENCE [LARGE SCALE GENOMIC DNA]</scope>
    <source>
        <strain evidence="2 3">K2</strain>
    </source>
</reference>
<dbReference type="KEGG" id="ock:EXM22_17480"/>
<dbReference type="AlphaFoldDB" id="A0A5C1QRT4"/>
<evidence type="ECO:0000313" key="3">
    <source>
        <dbReference type="Proteomes" id="UP000324209"/>
    </source>
</evidence>
<dbReference type="GO" id="GO:0016790">
    <property type="term" value="F:thiolester hydrolase activity"/>
    <property type="evidence" value="ECO:0007669"/>
    <property type="project" value="UniProtKB-ARBA"/>
</dbReference>
<dbReference type="InterPro" id="IPR029069">
    <property type="entry name" value="HotDog_dom_sf"/>
</dbReference>
<organism evidence="2 3">
    <name type="scientific">Oceanispirochaeta crateris</name>
    <dbReference type="NCBI Taxonomy" id="2518645"/>
    <lineage>
        <taxon>Bacteria</taxon>
        <taxon>Pseudomonadati</taxon>
        <taxon>Spirochaetota</taxon>
        <taxon>Spirochaetia</taxon>
        <taxon>Spirochaetales</taxon>
        <taxon>Spirochaetaceae</taxon>
        <taxon>Oceanispirochaeta</taxon>
    </lineage>
</organism>
<feature type="domain" description="Thioesterase" evidence="1">
    <location>
        <begin position="53"/>
        <end position="128"/>
    </location>
</feature>
<proteinExistence type="predicted"/>
<dbReference type="RefSeq" id="WP_149487763.1">
    <property type="nucleotide sequence ID" value="NZ_CP036150.1"/>
</dbReference>
<dbReference type="Proteomes" id="UP000324209">
    <property type="component" value="Chromosome"/>
</dbReference>
<dbReference type="EMBL" id="CP036150">
    <property type="protein sequence ID" value="QEN09690.1"/>
    <property type="molecule type" value="Genomic_DNA"/>
</dbReference>
<dbReference type="InterPro" id="IPR006683">
    <property type="entry name" value="Thioestr_dom"/>
</dbReference>
<name>A0A5C1QRT4_9SPIO</name>
<dbReference type="InterPro" id="IPR052061">
    <property type="entry name" value="PTE-AB_protein"/>
</dbReference>
<dbReference type="PANTHER" id="PTHR47260">
    <property type="entry name" value="UPF0644 PROTEIN PB2B4.06"/>
    <property type="match status" value="1"/>
</dbReference>
<gene>
    <name evidence="2" type="ORF">EXM22_17480</name>
</gene>